<feature type="domain" description="Nudix hydrolase" evidence="2">
    <location>
        <begin position="42"/>
        <end position="180"/>
    </location>
</feature>
<protein>
    <submittedName>
        <fullName evidence="3">NUDIX hydrolase</fullName>
    </submittedName>
</protein>
<evidence type="ECO:0000313" key="3">
    <source>
        <dbReference type="EMBL" id="NYB73632.1"/>
    </source>
</evidence>
<dbReference type="InterPro" id="IPR015797">
    <property type="entry name" value="NUDIX_hydrolase-like_dom_sf"/>
</dbReference>
<gene>
    <name evidence="3" type="ORF">HZF24_05700</name>
</gene>
<dbReference type="Pfam" id="PF00293">
    <property type="entry name" value="NUDIX"/>
    <property type="match status" value="1"/>
</dbReference>
<dbReference type="Proteomes" id="UP000611629">
    <property type="component" value="Unassembled WGS sequence"/>
</dbReference>
<dbReference type="PANTHER" id="PTHR43736">
    <property type="entry name" value="ADP-RIBOSE PYROPHOSPHATASE"/>
    <property type="match status" value="1"/>
</dbReference>
<dbReference type="CDD" id="cd03674">
    <property type="entry name" value="NUDIX_Hydrolase"/>
    <property type="match status" value="1"/>
</dbReference>
<evidence type="ECO:0000256" key="1">
    <source>
        <dbReference type="ARBA" id="ARBA00005582"/>
    </source>
</evidence>
<name>A0A974BIA7_SEDHY</name>
<accession>A0A974BIA7</accession>
<dbReference type="RefSeq" id="WP_179237318.1">
    <property type="nucleotide sequence ID" value="NZ_JACBNQ010000003.1"/>
</dbReference>
<comment type="caution">
    <text evidence="3">The sequence shown here is derived from an EMBL/GenBank/DDBJ whole genome shotgun (WGS) entry which is preliminary data.</text>
</comment>
<keyword evidence="4" id="KW-1185">Reference proteome</keyword>
<dbReference type="Gene3D" id="3.90.79.10">
    <property type="entry name" value="Nucleoside Triphosphate Pyrophosphohydrolase"/>
    <property type="match status" value="1"/>
</dbReference>
<dbReference type="EMBL" id="JACBNQ010000003">
    <property type="protein sequence ID" value="NYB73632.1"/>
    <property type="molecule type" value="Genomic_DNA"/>
</dbReference>
<dbReference type="InterPro" id="IPR000086">
    <property type="entry name" value="NUDIX_hydrolase_dom"/>
</dbReference>
<dbReference type="PANTHER" id="PTHR43736:SF1">
    <property type="entry name" value="DIHYDRONEOPTERIN TRIPHOSPHATE DIPHOSPHATASE"/>
    <property type="match status" value="1"/>
</dbReference>
<dbReference type="PROSITE" id="PS51462">
    <property type="entry name" value="NUDIX"/>
    <property type="match status" value="1"/>
</dbReference>
<sequence length="187" mass="21289">MNYIDEIKNYIPKDAQEIQDKKVILNCIELFPQNILLRDNEIAHITSSGFILNKSLSKVLMIHHNIRNTWAWTGGHADGDADLLAVATREALEETGVNVIPISTSIASIDILTVTRHFKNKAYVNAHLHLSIAYLFTANEEDSLVVNPDENSGVEWFPIEKINEELFTDRDVYLYSKLIKRAKLWLG</sequence>
<proteinExistence type="inferred from homology"/>
<evidence type="ECO:0000259" key="2">
    <source>
        <dbReference type="PROSITE" id="PS51462"/>
    </source>
</evidence>
<keyword evidence="3" id="KW-0378">Hydrolase</keyword>
<comment type="similarity">
    <text evidence="1">Belongs to the Nudix hydrolase family.</text>
</comment>
<dbReference type="GO" id="GO:0016787">
    <property type="term" value="F:hydrolase activity"/>
    <property type="evidence" value="ECO:0007669"/>
    <property type="project" value="UniProtKB-KW"/>
</dbReference>
<evidence type="ECO:0000313" key="4">
    <source>
        <dbReference type="Proteomes" id="UP000611629"/>
    </source>
</evidence>
<reference evidence="3" key="1">
    <citation type="submission" date="2020-07" db="EMBL/GenBank/DDBJ databases">
        <title>Genomic analysis of a strain of Sedimentibacter Hydroxybenzoicus DSM7310.</title>
        <authorList>
            <person name="Ma S."/>
        </authorList>
    </citation>
    <scope>NUCLEOTIDE SEQUENCE</scope>
    <source>
        <strain evidence="3">DSM 7310</strain>
    </source>
</reference>
<organism evidence="3 4">
    <name type="scientific">Sedimentibacter hydroxybenzoicus DSM 7310</name>
    <dbReference type="NCBI Taxonomy" id="1123245"/>
    <lineage>
        <taxon>Bacteria</taxon>
        <taxon>Bacillati</taxon>
        <taxon>Bacillota</taxon>
        <taxon>Tissierellia</taxon>
        <taxon>Sedimentibacter</taxon>
    </lineage>
</organism>
<dbReference type="SUPFAM" id="SSF55811">
    <property type="entry name" value="Nudix"/>
    <property type="match status" value="1"/>
</dbReference>
<dbReference type="AlphaFoldDB" id="A0A974BIA7"/>